<feature type="domain" description="CRM" evidence="13">
    <location>
        <begin position="341"/>
        <end position="444"/>
    </location>
</feature>
<dbReference type="PROSITE" id="PS51295">
    <property type="entry name" value="CRM"/>
    <property type="match status" value="3"/>
</dbReference>
<evidence type="ECO:0000313" key="15">
    <source>
        <dbReference type="Proteomes" id="UP000092600"/>
    </source>
</evidence>
<dbReference type="PANTHER" id="PTHR31846:SF10">
    <property type="entry name" value="CHLOROPLASTIC GROUP IIA INTRON SPLICING FACILITATOR CRS1, CHLOROPLASTIC"/>
    <property type="match status" value="1"/>
</dbReference>
<dbReference type="GO" id="GO:0000373">
    <property type="term" value="P:Group II intron splicing"/>
    <property type="evidence" value="ECO:0007669"/>
    <property type="project" value="UniProtKB-ARBA"/>
</dbReference>
<feature type="region of interest" description="Disordered" evidence="12">
    <location>
        <begin position="73"/>
        <end position="104"/>
    </location>
</feature>
<dbReference type="EMBL" id="LSRQ01003843">
    <property type="protein sequence ID" value="OAY70604.1"/>
    <property type="molecule type" value="Genomic_DNA"/>
</dbReference>
<evidence type="ECO:0000256" key="11">
    <source>
        <dbReference type="SAM" id="Coils"/>
    </source>
</evidence>
<organism evidence="14 15">
    <name type="scientific">Ananas comosus</name>
    <name type="common">Pineapple</name>
    <name type="synonym">Ananas ananas</name>
    <dbReference type="NCBI Taxonomy" id="4615"/>
    <lineage>
        <taxon>Eukaryota</taxon>
        <taxon>Viridiplantae</taxon>
        <taxon>Streptophyta</taxon>
        <taxon>Embryophyta</taxon>
        <taxon>Tracheophyta</taxon>
        <taxon>Spermatophyta</taxon>
        <taxon>Magnoliopsida</taxon>
        <taxon>Liliopsida</taxon>
        <taxon>Poales</taxon>
        <taxon>Bromeliaceae</taxon>
        <taxon>Bromelioideae</taxon>
        <taxon>Ananas</taxon>
    </lineage>
</organism>
<dbReference type="GO" id="GO:1990904">
    <property type="term" value="C:ribonucleoprotein complex"/>
    <property type="evidence" value="ECO:0007669"/>
    <property type="project" value="UniProtKB-KW"/>
</dbReference>
<protein>
    <submittedName>
        <fullName evidence="14">Chloroplastic group IIA intron splicing facilitator CRS1, chloroplastic</fullName>
    </submittedName>
</protein>
<keyword evidence="2" id="KW-0150">Chloroplast</keyword>
<dbReference type="InterPro" id="IPR035920">
    <property type="entry name" value="YhbY-like_sf"/>
</dbReference>
<feature type="domain" description="CRM" evidence="13">
    <location>
        <begin position="166"/>
        <end position="263"/>
    </location>
</feature>
<comment type="subcellular location">
    <subcellularLocation>
        <location evidence="1">Plastid</location>
        <location evidence="1">Chloroplast</location>
    </subcellularLocation>
</comment>
<dbReference type="InterPro" id="IPR001890">
    <property type="entry name" value="RNA-binding_CRM"/>
</dbReference>
<dbReference type="Pfam" id="PF01985">
    <property type="entry name" value="CRS1_YhbY"/>
    <property type="match status" value="3"/>
</dbReference>
<evidence type="ECO:0000256" key="10">
    <source>
        <dbReference type="PROSITE-ProRule" id="PRU00626"/>
    </source>
</evidence>
<sequence>MSPALFCCSPVLANTSSLKLTSLDTPHNPPPSSDKPWLAGAGAGGGAAAVKMPTAPWMTGPLLLPPDHVLDFSQKQKQKPKQKQKRGEGDASSLTATVRGGRSRHAMRGIVRSIRSLGDAAPSAAEAGDEVAAPERPPRPWAGAGEKTLVFGREKKARAPPTAAERRLPAAELARLRSAARGTERRWVPAKKAGVTPEVVEEIARVWRTRELAAVRIVEPLRRNMDRAREIVEAKTGGLVVCTKRDILVAYKGPGEKLLDDIRESNCMSPTNYNRNESKKENLEPRGTLYERETNRLLDGLGPRFIDWWWKKPLPVDADLLPEVVPDFRTLFRQCPPGVRPQLRDNELTYLRMLARPLPTHFALGKNKGLEGLAAAILKLWEKSLVAKIAVKRLTGGVLILRNKFFIILYRGKDFLPGRVADSIIERETVLYDQQLAEEEARSKAAATFQLVDGLLSNPCSIGTFREYQEIQVNHIDRKTELCEAKLKLEAEKVRLEKEIKEQERQLFILTRKIEKSEKVLANLNSSRSLSEQTSDQELLTEEERQTFRTIGLKMDEHLLLGRRGIYDGVIGNIHQHWKHREVVKVITMQKGIRQIRYTASQLEIESGGTLIAVEKLRSSNAIIIYRGKNYRRPLKLLPDNLLTKKEALERSIEVQRRGVSLKFFARQREESIWDLKRRLRDLEEEIREITPGKSAHPR</sequence>
<feature type="domain" description="CRM" evidence="13">
    <location>
        <begin position="538"/>
        <end position="638"/>
    </location>
</feature>
<dbReference type="STRING" id="4615.A0A199V0N0"/>
<keyword evidence="7" id="KW-0809">Transit peptide</keyword>
<dbReference type="Gene3D" id="3.30.110.60">
    <property type="entry name" value="YhbY-like"/>
    <property type="match status" value="2"/>
</dbReference>
<reference evidence="14 15" key="1">
    <citation type="journal article" date="2016" name="DNA Res.">
        <title>The draft genome of MD-2 pineapple using hybrid error correction of long reads.</title>
        <authorList>
            <person name="Redwan R.M."/>
            <person name="Saidin A."/>
            <person name="Kumar S.V."/>
        </authorList>
    </citation>
    <scope>NUCLEOTIDE SEQUENCE [LARGE SCALE GENOMIC DNA]</scope>
    <source>
        <strain evidence="15">cv. MD2</strain>
        <tissue evidence="14">Leaf</tissue>
    </source>
</reference>
<dbReference type="SMART" id="SM01103">
    <property type="entry name" value="CRS1_YhbY"/>
    <property type="match status" value="3"/>
</dbReference>
<keyword evidence="5" id="KW-0677">Repeat</keyword>
<dbReference type="PANTHER" id="PTHR31846">
    <property type="entry name" value="CRS1 / YHBY (CRM) DOMAIN-CONTAINING PROTEIN"/>
    <property type="match status" value="1"/>
</dbReference>
<keyword evidence="11" id="KW-0175">Coiled coil</keyword>
<evidence type="ECO:0000256" key="3">
    <source>
        <dbReference type="ARBA" id="ARBA00022640"/>
    </source>
</evidence>
<comment type="caution">
    <text evidence="14">The sequence shown here is derived from an EMBL/GenBank/DDBJ whole genome shotgun (WGS) entry which is preliminary data.</text>
</comment>
<dbReference type="Proteomes" id="UP000092600">
    <property type="component" value="Unassembled WGS sequence"/>
</dbReference>
<keyword evidence="3" id="KW-0934">Plastid</keyword>
<evidence type="ECO:0000256" key="2">
    <source>
        <dbReference type="ARBA" id="ARBA00022528"/>
    </source>
</evidence>
<evidence type="ECO:0000256" key="4">
    <source>
        <dbReference type="ARBA" id="ARBA00022664"/>
    </source>
</evidence>
<accession>A0A199V0N0</accession>
<proteinExistence type="predicted"/>
<dbReference type="InterPro" id="IPR045278">
    <property type="entry name" value="CRS1/CFM2/CFM3"/>
</dbReference>
<feature type="region of interest" description="Disordered" evidence="12">
    <location>
        <begin position="117"/>
        <end position="145"/>
    </location>
</feature>
<evidence type="ECO:0000256" key="12">
    <source>
        <dbReference type="SAM" id="MobiDB-lite"/>
    </source>
</evidence>
<keyword evidence="4" id="KW-0507">mRNA processing</keyword>
<evidence type="ECO:0000313" key="14">
    <source>
        <dbReference type="EMBL" id="OAY70604.1"/>
    </source>
</evidence>
<keyword evidence="6 10" id="KW-0694">RNA-binding</keyword>
<evidence type="ECO:0000256" key="5">
    <source>
        <dbReference type="ARBA" id="ARBA00022737"/>
    </source>
</evidence>
<evidence type="ECO:0000256" key="1">
    <source>
        <dbReference type="ARBA" id="ARBA00004229"/>
    </source>
</evidence>
<feature type="coiled-coil region" evidence="11">
    <location>
        <begin position="479"/>
        <end position="520"/>
    </location>
</feature>
<dbReference type="GO" id="GO:0006397">
    <property type="term" value="P:mRNA processing"/>
    <property type="evidence" value="ECO:0007669"/>
    <property type="project" value="UniProtKB-KW"/>
</dbReference>
<dbReference type="SUPFAM" id="SSF75471">
    <property type="entry name" value="YhbY-like"/>
    <property type="match status" value="3"/>
</dbReference>
<evidence type="ECO:0000256" key="6">
    <source>
        <dbReference type="ARBA" id="ARBA00022884"/>
    </source>
</evidence>
<evidence type="ECO:0000259" key="13">
    <source>
        <dbReference type="PROSITE" id="PS51295"/>
    </source>
</evidence>
<name>A0A199V0N0_ANACO</name>
<keyword evidence="8" id="KW-0508">mRNA splicing</keyword>
<evidence type="ECO:0000256" key="8">
    <source>
        <dbReference type="ARBA" id="ARBA00023187"/>
    </source>
</evidence>
<feature type="region of interest" description="Disordered" evidence="12">
    <location>
        <begin position="22"/>
        <end position="48"/>
    </location>
</feature>
<gene>
    <name evidence="14" type="ORF">ACMD2_13992</name>
</gene>
<dbReference type="GO" id="GO:0003729">
    <property type="term" value="F:mRNA binding"/>
    <property type="evidence" value="ECO:0007669"/>
    <property type="project" value="InterPro"/>
</dbReference>
<evidence type="ECO:0000256" key="9">
    <source>
        <dbReference type="ARBA" id="ARBA00023274"/>
    </source>
</evidence>
<dbReference type="AlphaFoldDB" id="A0A199V0N0"/>
<keyword evidence="9" id="KW-0687">Ribonucleoprotein</keyword>
<dbReference type="GO" id="GO:0009507">
    <property type="term" value="C:chloroplast"/>
    <property type="evidence" value="ECO:0007669"/>
    <property type="project" value="UniProtKB-SubCell"/>
</dbReference>
<evidence type="ECO:0000256" key="7">
    <source>
        <dbReference type="ARBA" id="ARBA00022946"/>
    </source>
</evidence>